<proteinExistence type="predicted"/>
<protein>
    <submittedName>
        <fullName evidence="1">Uncharacterized protein</fullName>
    </submittedName>
</protein>
<accession>A0A699J3F6</accession>
<name>A0A699J3F6_TANCI</name>
<sequence length="185" mass="20777">MTNTSLILRLTRRLKSSGLKRLRKVGGKIAKIDADEDITLVDIKTQVDLGAKLKGRKDDDNAASKDVNVAEPNVFDDEEVIMNMAQTLTKIGMTYDKKIVAKETLLQESFKKLKAVEVSVSESTQETPTNDPKEMSKEDVQNMLEIIPVSEFKIEALQVKYPLIDWEIHSEGSRSLLELSFPSHT</sequence>
<evidence type="ECO:0000313" key="1">
    <source>
        <dbReference type="EMBL" id="GFA07793.1"/>
    </source>
</evidence>
<dbReference type="AlphaFoldDB" id="A0A699J3F6"/>
<dbReference type="EMBL" id="BKCJ010365515">
    <property type="protein sequence ID" value="GFA07793.1"/>
    <property type="molecule type" value="Genomic_DNA"/>
</dbReference>
<reference evidence="1" key="1">
    <citation type="journal article" date="2019" name="Sci. Rep.">
        <title>Draft genome of Tanacetum cinerariifolium, the natural source of mosquito coil.</title>
        <authorList>
            <person name="Yamashiro T."/>
            <person name="Shiraishi A."/>
            <person name="Satake H."/>
            <person name="Nakayama K."/>
        </authorList>
    </citation>
    <scope>NUCLEOTIDE SEQUENCE</scope>
</reference>
<organism evidence="1">
    <name type="scientific">Tanacetum cinerariifolium</name>
    <name type="common">Dalmatian daisy</name>
    <name type="synonym">Chrysanthemum cinerariifolium</name>
    <dbReference type="NCBI Taxonomy" id="118510"/>
    <lineage>
        <taxon>Eukaryota</taxon>
        <taxon>Viridiplantae</taxon>
        <taxon>Streptophyta</taxon>
        <taxon>Embryophyta</taxon>
        <taxon>Tracheophyta</taxon>
        <taxon>Spermatophyta</taxon>
        <taxon>Magnoliopsida</taxon>
        <taxon>eudicotyledons</taxon>
        <taxon>Gunneridae</taxon>
        <taxon>Pentapetalae</taxon>
        <taxon>asterids</taxon>
        <taxon>campanulids</taxon>
        <taxon>Asterales</taxon>
        <taxon>Asteraceae</taxon>
        <taxon>Asteroideae</taxon>
        <taxon>Anthemideae</taxon>
        <taxon>Anthemidinae</taxon>
        <taxon>Tanacetum</taxon>
    </lineage>
</organism>
<gene>
    <name evidence="1" type="ORF">Tci_579765</name>
</gene>
<comment type="caution">
    <text evidence="1">The sequence shown here is derived from an EMBL/GenBank/DDBJ whole genome shotgun (WGS) entry which is preliminary data.</text>
</comment>